<sequence length="77" mass="9150">MYVINIYFLSLIIFLCFIDIWLVIDSARDVMSEEFFIVAVTATVQLLNVLKNIISKHYFIFFFFTRLFAIAFPLELK</sequence>
<evidence type="ECO:0000256" key="1">
    <source>
        <dbReference type="SAM" id="Phobius"/>
    </source>
</evidence>
<feature type="transmembrane region" description="Helical" evidence="1">
    <location>
        <begin position="59"/>
        <end position="76"/>
    </location>
</feature>
<dbReference type="Proteomes" id="UP000790347">
    <property type="component" value="Unassembled WGS sequence"/>
</dbReference>
<keyword evidence="3" id="KW-1185">Reference proteome</keyword>
<keyword evidence="1" id="KW-0812">Transmembrane</keyword>
<gene>
    <name evidence="2" type="ORF">DERF_001668</name>
</gene>
<feature type="transmembrane region" description="Helical" evidence="1">
    <location>
        <begin position="6"/>
        <end position="23"/>
    </location>
</feature>
<accession>A0A922IC94</accession>
<protein>
    <submittedName>
        <fullName evidence="2">Uncharacterized protein</fullName>
    </submittedName>
</protein>
<dbReference type="EMBL" id="ASGP02000001">
    <property type="protein sequence ID" value="KAH9527661.1"/>
    <property type="molecule type" value="Genomic_DNA"/>
</dbReference>
<organism evidence="2 3">
    <name type="scientific">Dermatophagoides farinae</name>
    <name type="common">American house dust mite</name>
    <dbReference type="NCBI Taxonomy" id="6954"/>
    <lineage>
        <taxon>Eukaryota</taxon>
        <taxon>Metazoa</taxon>
        <taxon>Ecdysozoa</taxon>
        <taxon>Arthropoda</taxon>
        <taxon>Chelicerata</taxon>
        <taxon>Arachnida</taxon>
        <taxon>Acari</taxon>
        <taxon>Acariformes</taxon>
        <taxon>Sarcoptiformes</taxon>
        <taxon>Astigmata</taxon>
        <taxon>Psoroptidia</taxon>
        <taxon>Analgoidea</taxon>
        <taxon>Pyroglyphidae</taxon>
        <taxon>Dermatophagoidinae</taxon>
        <taxon>Dermatophagoides</taxon>
    </lineage>
</organism>
<proteinExistence type="predicted"/>
<feature type="transmembrane region" description="Helical" evidence="1">
    <location>
        <begin position="35"/>
        <end position="53"/>
    </location>
</feature>
<name>A0A922IC94_DERFA</name>
<keyword evidence="1" id="KW-0472">Membrane</keyword>
<evidence type="ECO:0000313" key="2">
    <source>
        <dbReference type="EMBL" id="KAH9527661.1"/>
    </source>
</evidence>
<evidence type="ECO:0000313" key="3">
    <source>
        <dbReference type="Proteomes" id="UP000790347"/>
    </source>
</evidence>
<dbReference type="AlphaFoldDB" id="A0A922IC94"/>
<comment type="caution">
    <text evidence="2">The sequence shown here is derived from an EMBL/GenBank/DDBJ whole genome shotgun (WGS) entry which is preliminary data.</text>
</comment>
<reference evidence="2" key="1">
    <citation type="submission" date="2013-05" db="EMBL/GenBank/DDBJ databases">
        <authorList>
            <person name="Yim A.K.Y."/>
            <person name="Chan T.F."/>
            <person name="Ji K.M."/>
            <person name="Liu X.Y."/>
            <person name="Zhou J.W."/>
            <person name="Li R.Q."/>
            <person name="Yang K.Y."/>
            <person name="Li J."/>
            <person name="Li M."/>
            <person name="Law P.T.W."/>
            <person name="Wu Y.L."/>
            <person name="Cai Z.L."/>
            <person name="Qin H."/>
            <person name="Bao Y."/>
            <person name="Leung R.K.K."/>
            <person name="Ng P.K.S."/>
            <person name="Zou J."/>
            <person name="Zhong X.J."/>
            <person name="Ran P.X."/>
            <person name="Zhong N.S."/>
            <person name="Liu Z.G."/>
            <person name="Tsui S.K.W."/>
        </authorList>
    </citation>
    <scope>NUCLEOTIDE SEQUENCE</scope>
    <source>
        <strain evidence="2">Derf</strain>
        <tissue evidence="2">Whole organism</tissue>
    </source>
</reference>
<reference evidence="2" key="2">
    <citation type="journal article" date="2022" name="Res Sq">
        <title>Comparative Genomics Reveals Insights into the Divergent Evolution of Astigmatic Mites and Household Pest Adaptations.</title>
        <authorList>
            <person name="Xiong Q."/>
            <person name="Wan A.T.-Y."/>
            <person name="Liu X.-Y."/>
            <person name="Fung C.S.-H."/>
            <person name="Xiao X."/>
            <person name="Malainual N."/>
            <person name="Hou J."/>
            <person name="Wang L."/>
            <person name="Wang M."/>
            <person name="Yang K."/>
            <person name="Cui Y."/>
            <person name="Leung E."/>
            <person name="Nong W."/>
            <person name="Shin S.-K."/>
            <person name="Au S."/>
            <person name="Jeong K.Y."/>
            <person name="Chew F.T."/>
            <person name="Hui J."/>
            <person name="Leung T.F."/>
            <person name="Tungtrongchitr A."/>
            <person name="Zhong N."/>
            <person name="Liu Z."/>
            <person name="Tsui S."/>
        </authorList>
    </citation>
    <scope>NUCLEOTIDE SEQUENCE</scope>
    <source>
        <strain evidence="2">Derf</strain>
        <tissue evidence="2">Whole organism</tissue>
    </source>
</reference>
<keyword evidence="1" id="KW-1133">Transmembrane helix</keyword>